<dbReference type="EMBL" id="CP050177">
    <property type="protein sequence ID" value="QIQ01368.1"/>
    <property type="molecule type" value="Genomic_DNA"/>
</dbReference>
<evidence type="ECO:0000313" key="2">
    <source>
        <dbReference type="Proteomes" id="UP000501179"/>
    </source>
</evidence>
<reference evidence="1 2" key="1">
    <citation type="submission" date="2020-03" db="EMBL/GenBank/DDBJ databases">
        <title>A novel species.</title>
        <authorList>
            <person name="Gao J."/>
        </authorList>
    </citation>
    <scope>NUCLEOTIDE SEQUENCE [LARGE SCALE GENOMIC DNA]</scope>
    <source>
        <strain evidence="1 2">QMT-12</strain>
    </source>
</reference>
<dbReference type="AlphaFoldDB" id="A0A6G9GSZ4"/>
<dbReference type="PANTHER" id="PTHR42791:SF1">
    <property type="entry name" value="N-ACETYLTRANSFERASE DOMAIN-CONTAINING PROTEIN"/>
    <property type="match status" value="1"/>
</dbReference>
<keyword evidence="2" id="KW-1185">Reference proteome</keyword>
<name>A0A6G9GSZ4_9ACTN</name>
<sequence>MSTIERPPRGVLRRPARSDTDALAALMAEAFHDDPLTRWIVADDARRAELLPGLFKVFVEISHDYDGVSVSPCGNAVVLFLPPGASREVDGREDELTARFGAALGGHAARLGTIVRLQAERHPAGPDHYYASFAAVRGSHRRRGLLSALLAELLARADRGGYGTYAETSSPGGEASCRAGGFTRLGEDIVLPGGGPSLRPMWRDPR</sequence>
<gene>
    <name evidence="1" type="ORF">HA039_02820</name>
</gene>
<dbReference type="InterPro" id="IPR016181">
    <property type="entry name" value="Acyl_CoA_acyltransferase"/>
</dbReference>
<dbReference type="Proteomes" id="UP000501179">
    <property type="component" value="Chromosome"/>
</dbReference>
<organism evidence="1 2">
    <name type="scientific">Streptomyces liangshanensis</name>
    <dbReference type="NCBI Taxonomy" id="2717324"/>
    <lineage>
        <taxon>Bacteria</taxon>
        <taxon>Bacillati</taxon>
        <taxon>Actinomycetota</taxon>
        <taxon>Actinomycetes</taxon>
        <taxon>Kitasatosporales</taxon>
        <taxon>Streptomycetaceae</taxon>
        <taxon>Streptomyces</taxon>
    </lineage>
</organism>
<dbReference type="Gene3D" id="3.40.630.30">
    <property type="match status" value="1"/>
</dbReference>
<accession>A0A6G9GSZ4</accession>
<dbReference type="SUPFAM" id="SSF55729">
    <property type="entry name" value="Acyl-CoA N-acyltransferases (Nat)"/>
    <property type="match status" value="1"/>
</dbReference>
<keyword evidence="1" id="KW-0808">Transferase</keyword>
<dbReference type="RefSeq" id="WP_167023234.1">
    <property type="nucleotide sequence ID" value="NZ_CP050177.1"/>
</dbReference>
<dbReference type="InterPro" id="IPR052523">
    <property type="entry name" value="Trichothecene_AcTrans"/>
</dbReference>
<dbReference type="GO" id="GO:0016740">
    <property type="term" value="F:transferase activity"/>
    <property type="evidence" value="ECO:0007669"/>
    <property type="project" value="UniProtKB-KW"/>
</dbReference>
<proteinExistence type="predicted"/>
<protein>
    <submittedName>
        <fullName evidence="1">GNAT family N-acetyltransferase</fullName>
    </submittedName>
</protein>
<dbReference type="KEGG" id="slia:HA039_02820"/>
<evidence type="ECO:0000313" key="1">
    <source>
        <dbReference type="EMBL" id="QIQ01368.1"/>
    </source>
</evidence>
<dbReference type="PANTHER" id="PTHR42791">
    <property type="entry name" value="GNAT FAMILY ACETYLTRANSFERASE"/>
    <property type="match status" value="1"/>
</dbReference>